<evidence type="ECO:0000313" key="3">
    <source>
        <dbReference type="Proteomes" id="UP000002729"/>
    </source>
</evidence>
<feature type="compositionally biased region" description="Pro residues" evidence="1">
    <location>
        <begin position="44"/>
        <end position="63"/>
    </location>
</feature>
<sequence>MASRDRPVVVVAALAPDVRPGAPAKALCPESCHRERLPRRLAPPTAPAPAPAASPLPAAPAPPAWLRRDEASRADDAELRRALADALLAGDGAGAGADDSDCEELEATTYTPAELSRRRYEAAVANGEVIEIASDDEAELGVDDATRAAEEAAAAQRDAEQQRVKRRKTADDADRDRRVAQFVVNARALNLGQLAAHCKSAGLKVGGTKQERIARLVYAIEYKVYERPRSDFFTRQIVAAFATKLDAIVSQNAA</sequence>
<evidence type="ECO:0000313" key="2">
    <source>
        <dbReference type="EMBL" id="EGB08724.1"/>
    </source>
</evidence>
<dbReference type="RefSeq" id="XP_009036710.1">
    <property type="nucleotide sequence ID" value="XM_009038462.1"/>
</dbReference>
<accession>F0Y8E9</accession>
<dbReference type="AlphaFoldDB" id="F0Y8E9"/>
<proteinExistence type="predicted"/>
<feature type="region of interest" description="Disordered" evidence="1">
    <location>
        <begin position="153"/>
        <end position="172"/>
    </location>
</feature>
<dbReference type="GeneID" id="20224600"/>
<dbReference type="Proteomes" id="UP000002729">
    <property type="component" value="Unassembled WGS sequence"/>
</dbReference>
<protein>
    <submittedName>
        <fullName evidence="2">Uncharacterized protein</fullName>
    </submittedName>
</protein>
<feature type="compositionally biased region" description="Basic and acidic residues" evidence="1">
    <location>
        <begin position="157"/>
        <end position="172"/>
    </location>
</feature>
<feature type="region of interest" description="Disordered" evidence="1">
    <location>
        <begin position="20"/>
        <end position="72"/>
    </location>
</feature>
<dbReference type="OrthoDB" id="10682545at2759"/>
<dbReference type="InParanoid" id="F0Y8E9"/>
<organism evidence="3">
    <name type="scientific">Aureococcus anophagefferens</name>
    <name type="common">Harmful bloom alga</name>
    <dbReference type="NCBI Taxonomy" id="44056"/>
    <lineage>
        <taxon>Eukaryota</taxon>
        <taxon>Sar</taxon>
        <taxon>Stramenopiles</taxon>
        <taxon>Ochrophyta</taxon>
        <taxon>Pelagophyceae</taxon>
        <taxon>Pelagomonadales</taxon>
        <taxon>Pelagomonadaceae</taxon>
        <taxon>Aureococcus</taxon>
    </lineage>
</organism>
<reference evidence="2 3" key="1">
    <citation type="journal article" date="2011" name="Proc. Natl. Acad. Sci. U.S.A.">
        <title>Niche of harmful alga Aureococcus anophagefferens revealed through ecogenomics.</title>
        <authorList>
            <person name="Gobler C.J."/>
            <person name="Berry D.L."/>
            <person name="Dyhrman S.T."/>
            <person name="Wilhelm S.W."/>
            <person name="Salamov A."/>
            <person name="Lobanov A.V."/>
            <person name="Zhang Y."/>
            <person name="Collier J.L."/>
            <person name="Wurch L.L."/>
            <person name="Kustka A.B."/>
            <person name="Dill B.D."/>
            <person name="Shah M."/>
            <person name="VerBerkmoes N.C."/>
            <person name="Kuo A."/>
            <person name="Terry A."/>
            <person name="Pangilinan J."/>
            <person name="Lindquist E.A."/>
            <person name="Lucas S."/>
            <person name="Paulsen I.T."/>
            <person name="Hattenrath-Lehmann T.K."/>
            <person name="Talmage S.C."/>
            <person name="Walker E.A."/>
            <person name="Koch F."/>
            <person name="Burson A.M."/>
            <person name="Marcoval M.A."/>
            <person name="Tang Y.Z."/>
            <person name="Lecleir G.R."/>
            <person name="Coyne K.J."/>
            <person name="Berg G.M."/>
            <person name="Bertrand E.M."/>
            <person name="Saito M.A."/>
            <person name="Gladyshev V.N."/>
            <person name="Grigoriev I.V."/>
        </authorList>
    </citation>
    <scope>NUCLEOTIDE SEQUENCE [LARGE SCALE GENOMIC DNA]</scope>
    <source>
        <strain evidence="3">CCMP 1984</strain>
    </source>
</reference>
<name>F0Y8E9_AURAN</name>
<dbReference type="KEGG" id="aaf:AURANDRAFT_63970"/>
<dbReference type="EMBL" id="GL833127">
    <property type="protein sequence ID" value="EGB08724.1"/>
    <property type="molecule type" value="Genomic_DNA"/>
</dbReference>
<gene>
    <name evidence="2" type="ORF">AURANDRAFT_63970</name>
</gene>
<keyword evidence="3" id="KW-1185">Reference proteome</keyword>
<evidence type="ECO:0000256" key="1">
    <source>
        <dbReference type="SAM" id="MobiDB-lite"/>
    </source>
</evidence>